<evidence type="ECO:0000256" key="1">
    <source>
        <dbReference type="ARBA" id="ARBA00006484"/>
    </source>
</evidence>
<dbReference type="GO" id="GO:0016491">
    <property type="term" value="F:oxidoreductase activity"/>
    <property type="evidence" value="ECO:0007669"/>
    <property type="project" value="UniProtKB-KW"/>
</dbReference>
<evidence type="ECO:0000313" key="3">
    <source>
        <dbReference type="EMBL" id="KAJ7346941.1"/>
    </source>
</evidence>
<accession>A0AAD7A078</accession>
<sequence>MVFNPATDISDLAGKIIFITGGTAGLGKESILALAKKNSAHIYFTGRDEDRAAALITEVQAAAPSAQLTFLKCNMSSLASVSEAAKQLVSETQRLDILVLNAGVFAPEPGLTLDGYELVFGTNHLAHALFVKLLLPTLLQTVDARIVTIASRGHMRAGGIPFGQMRDPQSGFPARKLRYPQSKLANVLYTAELARRYPGLTAVSLHPGVVGTDMLLNAPWFERTVINVMQMWNREPIVTPEEGAYNQLWAATVDKSEVVNGGYYVPVGVVGPRTKQSSDAKLAEELWNWTEKELVGYPASA</sequence>
<comment type="caution">
    <text evidence="3">The sequence shown here is derived from an EMBL/GenBank/DDBJ whole genome shotgun (WGS) entry which is preliminary data.</text>
</comment>
<dbReference type="Proteomes" id="UP001218218">
    <property type="component" value="Unassembled WGS sequence"/>
</dbReference>
<dbReference type="InterPro" id="IPR002347">
    <property type="entry name" value="SDR_fam"/>
</dbReference>
<gene>
    <name evidence="3" type="ORF">DFH08DRAFT_206227</name>
</gene>
<dbReference type="PRINTS" id="PR00081">
    <property type="entry name" value="GDHRDH"/>
</dbReference>
<comment type="similarity">
    <text evidence="1">Belongs to the short-chain dehydrogenases/reductases (SDR) family.</text>
</comment>
<organism evidence="3 4">
    <name type="scientific">Mycena albidolilacea</name>
    <dbReference type="NCBI Taxonomy" id="1033008"/>
    <lineage>
        <taxon>Eukaryota</taxon>
        <taxon>Fungi</taxon>
        <taxon>Dikarya</taxon>
        <taxon>Basidiomycota</taxon>
        <taxon>Agaricomycotina</taxon>
        <taxon>Agaricomycetes</taxon>
        <taxon>Agaricomycetidae</taxon>
        <taxon>Agaricales</taxon>
        <taxon>Marasmiineae</taxon>
        <taxon>Mycenaceae</taxon>
        <taxon>Mycena</taxon>
    </lineage>
</organism>
<dbReference type="Pfam" id="PF00106">
    <property type="entry name" value="adh_short"/>
    <property type="match status" value="1"/>
</dbReference>
<keyword evidence="2" id="KW-0560">Oxidoreductase</keyword>
<dbReference type="PANTHER" id="PTHR24320">
    <property type="entry name" value="RETINOL DEHYDROGENASE"/>
    <property type="match status" value="1"/>
</dbReference>
<evidence type="ECO:0000256" key="2">
    <source>
        <dbReference type="ARBA" id="ARBA00023002"/>
    </source>
</evidence>
<dbReference type="EMBL" id="JARIHO010000020">
    <property type="protein sequence ID" value="KAJ7346941.1"/>
    <property type="molecule type" value="Genomic_DNA"/>
</dbReference>
<dbReference type="InterPro" id="IPR036291">
    <property type="entry name" value="NAD(P)-bd_dom_sf"/>
</dbReference>
<dbReference type="AlphaFoldDB" id="A0AAD7A078"/>
<reference evidence="3" key="1">
    <citation type="submission" date="2023-03" db="EMBL/GenBank/DDBJ databases">
        <title>Massive genome expansion in bonnet fungi (Mycena s.s.) driven by repeated elements and novel gene families across ecological guilds.</title>
        <authorList>
            <consortium name="Lawrence Berkeley National Laboratory"/>
            <person name="Harder C.B."/>
            <person name="Miyauchi S."/>
            <person name="Viragh M."/>
            <person name="Kuo A."/>
            <person name="Thoen E."/>
            <person name="Andreopoulos B."/>
            <person name="Lu D."/>
            <person name="Skrede I."/>
            <person name="Drula E."/>
            <person name="Henrissat B."/>
            <person name="Morin E."/>
            <person name="Kohler A."/>
            <person name="Barry K."/>
            <person name="LaButti K."/>
            <person name="Morin E."/>
            <person name="Salamov A."/>
            <person name="Lipzen A."/>
            <person name="Mereny Z."/>
            <person name="Hegedus B."/>
            <person name="Baldrian P."/>
            <person name="Stursova M."/>
            <person name="Weitz H."/>
            <person name="Taylor A."/>
            <person name="Grigoriev I.V."/>
            <person name="Nagy L.G."/>
            <person name="Martin F."/>
            <person name="Kauserud H."/>
        </authorList>
    </citation>
    <scope>NUCLEOTIDE SEQUENCE</scope>
    <source>
        <strain evidence="3">CBHHK002</strain>
    </source>
</reference>
<dbReference type="Gene3D" id="3.40.50.720">
    <property type="entry name" value="NAD(P)-binding Rossmann-like Domain"/>
    <property type="match status" value="1"/>
</dbReference>
<proteinExistence type="inferred from homology"/>
<name>A0AAD7A078_9AGAR</name>
<dbReference type="PANTHER" id="PTHR24320:SF154">
    <property type="entry name" value="OXIDOREDUCTASE, SHORT-CHAIN DEHYDROGENASE_REDUCTASE FAMILY (AFU_ORTHOLOGUE AFUA_2G04560)"/>
    <property type="match status" value="1"/>
</dbReference>
<protein>
    <submittedName>
        <fullName evidence="3">Oxidoreductase</fullName>
    </submittedName>
</protein>
<evidence type="ECO:0000313" key="4">
    <source>
        <dbReference type="Proteomes" id="UP001218218"/>
    </source>
</evidence>
<keyword evidence="4" id="KW-1185">Reference proteome</keyword>
<dbReference type="SUPFAM" id="SSF51735">
    <property type="entry name" value="NAD(P)-binding Rossmann-fold domains"/>
    <property type="match status" value="1"/>
</dbReference>